<organism evidence="2 3">
    <name type="scientific">Elysia chlorotica</name>
    <name type="common">Eastern emerald elysia</name>
    <name type="synonym">Sea slug</name>
    <dbReference type="NCBI Taxonomy" id="188477"/>
    <lineage>
        <taxon>Eukaryota</taxon>
        <taxon>Metazoa</taxon>
        <taxon>Spiralia</taxon>
        <taxon>Lophotrochozoa</taxon>
        <taxon>Mollusca</taxon>
        <taxon>Gastropoda</taxon>
        <taxon>Heterobranchia</taxon>
        <taxon>Euthyneura</taxon>
        <taxon>Panpulmonata</taxon>
        <taxon>Sacoglossa</taxon>
        <taxon>Placobranchoidea</taxon>
        <taxon>Plakobranchidae</taxon>
        <taxon>Elysia</taxon>
    </lineage>
</organism>
<feature type="compositionally biased region" description="Polar residues" evidence="1">
    <location>
        <begin position="40"/>
        <end position="52"/>
    </location>
</feature>
<dbReference type="STRING" id="188477.A0A3S0ZY91"/>
<evidence type="ECO:0000313" key="2">
    <source>
        <dbReference type="EMBL" id="RUS89637.1"/>
    </source>
</evidence>
<dbReference type="OrthoDB" id="6150437at2759"/>
<feature type="compositionally biased region" description="Polar residues" evidence="1">
    <location>
        <begin position="1"/>
        <end position="21"/>
    </location>
</feature>
<proteinExistence type="predicted"/>
<accession>A0A3S0ZY91</accession>
<feature type="non-terminal residue" evidence="2">
    <location>
        <position position="289"/>
    </location>
</feature>
<keyword evidence="3" id="KW-1185">Reference proteome</keyword>
<sequence length="289" mass="30867">MSKQKSAFRTKGQISPVSASIPTILVDPPSPKLGPPRLRINTSSDGQFRQAMSRSPSPKNRRSSWGWRTPSPRRRSASPFEDLSAFAMPLIDPNSGDSSMMNDSGDFGPAPRARSGSGASALKGLLSSGSKARSGGKASSDDKEGKEKKDKDKKKGGFFEAFRPRSKSDVSGLKRPVRKPAAIPTEHSVDEATLSVANAVGTTAVGSYHQKTYGGSQELATPMGQILEGKMLQVDADRNRHKSGPGQAAKISPGALKEGGGGFMNKLQFRTRSNSDSKPKSPRRPLQFQ</sequence>
<reference evidence="2 3" key="1">
    <citation type="submission" date="2019-01" db="EMBL/GenBank/DDBJ databases">
        <title>A draft genome assembly of the solar-powered sea slug Elysia chlorotica.</title>
        <authorList>
            <person name="Cai H."/>
            <person name="Li Q."/>
            <person name="Fang X."/>
            <person name="Li J."/>
            <person name="Curtis N.E."/>
            <person name="Altenburger A."/>
            <person name="Shibata T."/>
            <person name="Feng M."/>
            <person name="Maeda T."/>
            <person name="Schwartz J.A."/>
            <person name="Shigenobu S."/>
            <person name="Lundholm N."/>
            <person name="Nishiyama T."/>
            <person name="Yang H."/>
            <person name="Hasebe M."/>
            <person name="Li S."/>
            <person name="Pierce S.K."/>
            <person name="Wang J."/>
        </authorList>
    </citation>
    <scope>NUCLEOTIDE SEQUENCE [LARGE SCALE GENOMIC DNA]</scope>
    <source>
        <strain evidence="2">EC2010</strain>
        <tissue evidence="2">Whole organism of an adult</tissue>
    </source>
</reference>
<gene>
    <name evidence="2" type="ORF">EGW08_002558</name>
</gene>
<dbReference type="AlphaFoldDB" id="A0A3S0ZY91"/>
<evidence type="ECO:0000313" key="3">
    <source>
        <dbReference type="Proteomes" id="UP000271974"/>
    </source>
</evidence>
<dbReference type="EMBL" id="RQTK01000050">
    <property type="protein sequence ID" value="RUS89637.1"/>
    <property type="molecule type" value="Genomic_DNA"/>
</dbReference>
<protein>
    <submittedName>
        <fullName evidence="2">Uncharacterized protein</fullName>
    </submittedName>
</protein>
<feature type="compositionally biased region" description="Basic and acidic residues" evidence="1">
    <location>
        <begin position="139"/>
        <end position="168"/>
    </location>
</feature>
<comment type="caution">
    <text evidence="2">The sequence shown here is derived from an EMBL/GenBank/DDBJ whole genome shotgun (WGS) entry which is preliminary data.</text>
</comment>
<feature type="region of interest" description="Disordered" evidence="1">
    <location>
        <begin position="238"/>
        <end position="289"/>
    </location>
</feature>
<feature type="compositionally biased region" description="Low complexity" evidence="1">
    <location>
        <begin position="92"/>
        <end position="138"/>
    </location>
</feature>
<dbReference type="Proteomes" id="UP000271974">
    <property type="component" value="Unassembled WGS sequence"/>
</dbReference>
<feature type="region of interest" description="Disordered" evidence="1">
    <location>
        <begin position="1"/>
        <end position="186"/>
    </location>
</feature>
<evidence type="ECO:0000256" key="1">
    <source>
        <dbReference type="SAM" id="MobiDB-lite"/>
    </source>
</evidence>
<name>A0A3S0ZY91_ELYCH</name>